<feature type="domain" description="Tubby C-terminal" evidence="3">
    <location>
        <begin position="1"/>
        <end position="74"/>
    </location>
</feature>
<dbReference type="PANTHER" id="PTHR16517">
    <property type="entry name" value="TUBBY-RELATED"/>
    <property type="match status" value="1"/>
</dbReference>
<accession>A0AA38YLI6</accession>
<organism evidence="4 5">
    <name type="scientific">Vitis rotundifolia</name>
    <name type="common">Muscadine grape</name>
    <dbReference type="NCBI Taxonomy" id="103349"/>
    <lineage>
        <taxon>Eukaryota</taxon>
        <taxon>Viridiplantae</taxon>
        <taxon>Streptophyta</taxon>
        <taxon>Embryophyta</taxon>
        <taxon>Tracheophyta</taxon>
        <taxon>Spermatophyta</taxon>
        <taxon>Magnoliopsida</taxon>
        <taxon>eudicotyledons</taxon>
        <taxon>Gunneridae</taxon>
        <taxon>Pentapetalae</taxon>
        <taxon>rosids</taxon>
        <taxon>Vitales</taxon>
        <taxon>Vitaceae</taxon>
        <taxon>Viteae</taxon>
        <taxon>Vitis</taxon>
    </lineage>
</organism>
<reference evidence="4 5" key="1">
    <citation type="journal article" date="2023" name="BMC Biotechnol.">
        <title>Vitis rotundifolia cv Carlos genome sequencing.</title>
        <authorList>
            <person name="Huff M."/>
            <person name="Hulse-Kemp A."/>
            <person name="Scheffler B."/>
            <person name="Youngblood R."/>
            <person name="Simpson S."/>
            <person name="Babiker E."/>
            <person name="Staton M."/>
        </authorList>
    </citation>
    <scope>NUCLEOTIDE SEQUENCE [LARGE SCALE GENOMIC DNA]</scope>
    <source>
        <tissue evidence="4">Leaf</tissue>
    </source>
</reference>
<dbReference type="SUPFAM" id="SSF54518">
    <property type="entry name" value="Tubby C-terminal domain-like"/>
    <property type="match status" value="1"/>
</dbReference>
<evidence type="ECO:0000313" key="5">
    <source>
        <dbReference type="Proteomes" id="UP001168098"/>
    </source>
</evidence>
<name>A0AA38YLI6_VITRO</name>
<evidence type="ECO:0000256" key="2">
    <source>
        <dbReference type="SAM" id="MobiDB-lite"/>
    </source>
</evidence>
<gene>
    <name evidence="4" type="ORF">PVL29_026051</name>
</gene>
<dbReference type="PANTHER" id="PTHR16517:SF158">
    <property type="entry name" value="TUBBY-LIKE F-BOX PROTEIN 9"/>
    <property type="match status" value="1"/>
</dbReference>
<dbReference type="EMBL" id="JARBHA010000019">
    <property type="protein sequence ID" value="KAJ9672676.1"/>
    <property type="molecule type" value="Genomic_DNA"/>
</dbReference>
<dbReference type="PRINTS" id="PR01573">
    <property type="entry name" value="SUPERTUBBY"/>
</dbReference>
<evidence type="ECO:0000313" key="4">
    <source>
        <dbReference type="EMBL" id="KAJ9672676.1"/>
    </source>
</evidence>
<comment type="caution">
    <text evidence="4">The sequence shown here is derived from an EMBL/GenBank/DDBJ whole genome shotgun (WGS) entry which is preliminary data.</text>
</comment>
<dbReference type="AlphaFoldDB" id="A0AA38YLI6"/>
<keyword evidence="5" id="KW-1185">Reference proteome</keyword>
<dbReference type="Proteomes" id="UP001168098">
    <property type="component" value="Unassembled WGS sequence"/>
</dbReference>
<dbReference type="Pfam" id="PF01167">
    <property type="entry name" value="Tub"/>
    <property type="match status" value="1"/>
</dbReference>
<dbReference type="InterPro" id="IPR000007">
    <property type="entry name" value="Tubby_C"/>
</dbReference>
<proteinExistence type="inferred from homology"/>
<evidence type="ECO:0000259" key="3">
    <source>
        <dbReference type="Pfam" id="PF01167"/>
    </source>
</evidence>
<sequence length="104" mass="11732">MLKIKAPRWHEQLQCCCLNFHGRVTIASVKIFQLVASSEDGSAGQQHEKIILQFGKVGKVLFTMDYRYPISAFQVKCCQEESSSAHSLPQTDKVTTHSKGFIMK</sequence>
<feature type="region of interest" description="Disordered" evidence="2">
    <location>
        <begin position="81"/>
        <end position="104"/>
    </location>
</feature>
<dbReference type="Gene3D" id="3.20.90.10">
    <property type="entry name" value="Tubby Protein, Chain A"/>
    <property type="match status" value="1"/>
</dbReference>
<evidence type="ECO:0000256" key="1">
    <source>
        <dbReference type="ARBA" id="ARBA00007129"/>
    </source>
</evidence>
<dbReference type="InterPro" id="IPR025659">
    <property type="entry name" value="Tubby-like_C"/>
</dbReference>
<protein>
    <recommendedName>
        <fullName evidence="3">Tubby C-terminal domain-containing protein</fullName>
    </recommendedName>
</protein>
<comment type="similarity">
    <text evidence="1">Belongs to the TUB family.</text>
</comment>
<feature type="compositionally biased region" description="Polar residues" evidence="2">
    <location>
        <begin position="81"/>
        <end position="93"/>
    </location>
</feature>